<reference evidence="1" key="1">
    <citation type="submission" date="2018-06" db="EMBL/GenBank/DDBJ databases">
        <authorList>
            <person name="Zhirakovskaya E."/>
        </authorList>
    </citation>
    <scope>NUCLEOTIDE SEQUENCE</scope>
</reference>
<sequence>MINRMVSTFVNKYPLNLSVVLLQILAYPSQGGRGFRIEMFNPAIDMDGWEVDHIKKIIKIDRDGSFANYSDTDRAEFLKQAIETEFLKTRSTLLARVGWGLSKVTLGIVESAIGLIGIVVPEPGTTVGGVIMLSLGSNTVVDGISQLSGANKGHGINLLSKGFGNVGAFAADMADINREVGRNVGKGVFLVSSLAAGSLASIKILRVPGKVSMRLGVGGYPGGVQLGRLDALYKSGTTKDGMTILSINNNAGQSILRFVTHGGQLVVNGRIVGVQRVMRHESNGRKVMKGLLTLLAHGAKF</sequence>
<proteinExistence type="predicted"/>
<accession>A0A3B0XJK2</accession>
<evidence type="ECO:0000313" key="1">
    <source>
        <dbReference type="EMBL" id="VAW61939.1"/>
    </source>
</evidence>
<protein>
    <submittedName>
        <fullName evidence="1">Uncharacterized protein</fullName>
    </submittedName>
</protein>
<organism evidence="1">
    <name type="scientific">hydrothermal vent metagenome</name>
    <dbReference type="NCBI Taxonomy" id="652676"/>
    <lineage>
        <taxon>unclassified sequences</taxon>
        <taxon>metagenomes</taxon>
        <taxon>ecological metagenomes</taxon>
    </lineage>
</organism>
<dbReference type="EMBL" id="UOFG01000159">
    <property type="protein sequence ID" value="VAW61939.1"/>
    <property type="molecule type" value="Genomic_DNA"/>
</dbReference>
<gene>
    <name evidence="1" type="ORF">MNBD_GAMMA11-1649</name>
</gene>
<dbReference type="AlphaFoldDB" id="A0A3B0XJK2"/>
<name>A0A3B0XJK2_9ZZZZ</name>